<dbReference type="AlphaFoldDB" id="A0A0D2WIR1"/>
<dbReference type="RefSeq" id="XP_004349700.2">
    <property type="nucleotide sequence ID" value="XM_004349650.2"/>
</dbReference>
<accession>A0A0D2WIR1</accession>
<dbReference type="GO" id="GO:0019805">
    <property type="term" value="P:quinolinate biosynthetic process"/>
    <property type="evidence" value="ECO:0007669"/>
    <property type="project" value="UniProtKB-UniRule"/>
</dbReference>
<protein>
    <recommendedName>
        <fullName evidence="8">3-hydroxyanthranilate 3,4-dioxygenase</fullName>
        <ecNumber evidence="8">1.13.11.6</ecNumber>
    </recommendedName>
    <alternativeName>
        <fullName evidence="8">3-hydroxyanthranilate oxygenase</fullName>
        <shortName evidence="8">3-HAO</shortName>
    </alternativeName>
    <alternativeName>
        <fullName evidence="8">3-hydroxyanthranilic acid dioxygenase</fullName>
        <shortName evidence="8">HAD</shortName>
    </alternativeName>
</protein>
<dbReference type="GO" id="GO:0043420">
    <property type="term" value="P:anthranilate metabolic process"/>
    <property type="evidence" value="ECO:0007669"/>
    <property type="project" value="UniProtKB-UniRule"/>
</dbReference>
<evidence type="ECO:0000256" key="5">
    <source>
        <dbReference type="ARBA" id="ARBA00022964"/>
    </source>
</evidence>
<evidence type="ECO:0000256" key="2">
    <source>
        <dbReference type="ARBA" id="ARBA00002752"/>
    </source>
</evidence>
<evidence type="ECO:0000313" key="11">
    <source>
        <dbReference type="Proteomes" id="UP000008743"/>
    </source>
</evidence>
<dbReference type="PANTHER" id="PTHR15497">
    <property type="entry name" value="3-HYDROXYANTHRANILATE 3,4-DIOXYGENASE"/>
    <property type="match status" value="1"/>
</dbReference>
<keyword evidence="4" id="KW-0479">Metal-binding</keyword>
<dbReference type="EMBL" id="KE346361">
    <property type="protein sequence ID" value="KJE89775.1"/>
    <property type="molecule type" value="Genomic_DNA"/>
</dbReference>
<keyword evidence="5 8" id="KW-0223">Dioxygenase</keyword>
<comment type="similarity">
    <text evidence="8">Belongs to the 3-HAO family.</text>
</comment>
<evidence type="ECO:0000256" key="6">
    <source>
        <dbReference type="ARBA" id="ARBA00023002"/>
    </source>
</evidence>
<dbReference type="Proteomes" id="UP000008743">
    <property type="component" value="Unassembled WGS sequence"/>
</dbReference>
<comment type="subcellular location">
    <subcellularLocation>
        <location evidence="8">Cytoplasm</location>
    </subcellularLocation>
</comment>
<gene>
    <name evidence="10" type="ORF">CAOG_001203</name>
</gene>
<dbReference type="STRING" id="595528.A0A0D2WIR1"/>
<dbReference type="GO" id="GO:0005737">
    <property type="term" value="C:cytoplasm"/>
    <property type="evidence" value="ECO:0007669"/>
    <property type="project" value="UniProtKB-SubCell"/>
</dbReference>
<evidence type="ECO:0000256" key="4">
    <source>
        <dbReference type="ARBA" id="ARBA00022723"/>
    </source>
</evidence>
<evidence type="ECO:0000256" key="1">
    <source>
        <dbReference type="ARBA" id="ARBA00001954"/>
    </source>
</evidence>
<keyword evidence="3 8" id="KW-0662">Pyridine nucleotide biosynthesis</keyword>
<evidence type="ECO:0000313" key="10">
    <source>
        <dbReference type="EMBL" id="KJE89775.1"/>
    </source>
</evidence>
<dbReference type="eggNOG" id="KOG3995">
    <property type="taxonomic scope" value="Eukaryota"/>
</dbReference>
<dbReference type="InterPro" id="IPR014710">
    <property type="entry name" value="RmlC-like_jellyroll"/>
</dbReference>
<organism evidence="10 11">
    <name type="scientific">Capsaspora owczarzaki (strain ATCC 30864)</name>
    <dbReference type="NCBI Taxonomy" id="595528"/>
    <lineage>
        <taxon>Eukaryota</taxon>
        <taxon>Filasterea</taxon>
        <taxon>Capsaspora</taxon>
    </lineage>
</organism>
<feature type="region of interest" description="Disordered" evidence="9">
    <location>
        <begin position="174"/>
        <end position="208"/>
    </location>
</feature>
<evidence type="ECO:0000256" key="8">
    <source>
        <dbReference type="HAMAP-Rule" id="MF_03019"/>
    </source>
</evidence>
<proteinExistence type="inferred from homology"/>
<dbReference type="OrthoDB" id="204928at2759"/>
<dbReference type="GO" id="GO:0000334">
    <property type="term" value="F:3-hydroxyanthranilate 3,4-dioxygenase activity"/>
    <property type="evidence" value="ECO:0007669"/>
    <property type="project" value="UniProtKB-UniRule"/>
</dbReference>
<reference evidence="11" key="1">
    <citation type="submission" date="2011-02" db="EMBL/GenBank/DDBJ databases">
        <title>The Genome Sequence of Capsaspora owczarzaki ATCC 30864.</title>
        <authorList>
            <person name="Russ C."/>
            <person name="Cuomo C."/>
            <person name="Burger G."/>
            <person name="Gray M.W."/>
            <person name="Holland P.W.H."/>
            <person name="King N."/>
            <person name="Lang F.B.F."/>
            <person name="Roger A.J."/>
            <person name="Ruiz-Trillo I."/>
            <person name="Young S.K."/>
            <person name="Zeng Q."/>
            <person name="Gargeya S."/>
            <person name="Alvarado L."/>
            <person name="Berlin A."/>
            <person name="Chapman S.B."/>
            <person name="Chen Z."/>
            <person name="Freedman E."/>
            <person name="Gellesch M."/>
            <person name="Goldberg J."/>
            <person name="Griggs A."/>
            <person name="Gujja S."/>
            <person name="Heilman E."/>
            <person name="Heiman D."/>
            <person name="Howarth C."/>
            <person name="Mehta T."/>
            <person name="Neiman D."/>
            <person name="Pearson M."/>
            <person name="Roberts A."/>
            <person name="Saif S."/>
            <person name="Shea T."/>
            <person name="Shenoy N."/>
            <person name="Sisk P."/>
            <person name="Stolte C."/>
            <person name="Sykes S."/>
            <person name="White J."/>
            <person name="Yandava C."/>
            <person name="Haas B."/>
            <person name="Nusbaum C."/>
            <person name="Birren B."/>
        </authorList>
    </citation>
    <scope>NUCLEOTIDE SEQUENCE</scope>
    <source>
        <strain evidence="11">ATCC 30864</strain>
    </source>
</reference>
<keyword evidence="11" id="KW-1185">Reference proteome</keyword>
<dbReference type="PhylomeDB" id="A0A0D2WIR1"/>
<comment type="cofactor">
    <cofactor evidence="1">
        <name>Fe(2+)</name>
        <dbReference type="ChEBI" id="CHEBI:29033"/>
    </cofactor>
</comment>
<dbReference type="CDD" id="cd06123">
    <property type="entry name" value="cupin_HAO"/>
    <property type="match status" value="1"/>
</dbReference>
<comment type="pathway">
    <text evidence="8">Cofactor biosynthesis; NAD(+) biosynthesis; quinolinate from L-kynurenine: step 3/3.</text>
</comment>
<dbReference type="InParanoid" id="A0A0D2WIR1"/>
<comment type="catalytic activity">
    <reaction evidence="8">
        <text>3-hydroxyanthranilate + O2 = (2Z,4Z)-2-amino-3-carboxymuconate 6-semialdehyde</text>
        <dbReference type="Rhea" id="RHEA:17953"/>
        <dbReference type="ChEBI" id="CHEBI:15379"/>
        <dbReference type="ChEBI" id="CHEBI:36559"/>
        <dbReference type="ChEBI" id="CHEBI:77612"/>
        <dbReference type="EC" id="1.13.11.6"/>
    </reaction>
</comment>
<dbReference type="InterPro" id="IPR010329">
    <property type="entry name" value="3hydroanth_dOase"/>
</dbReference>
<dbReference type="UniPathway" id="UPA00253">
    <property type="reaction ID" value="UER00330"/>
</dbReference>
<dbReference type="Pfam" id="PF06052">
    <property type="entry name" value="3-HAO"/>
    <property type="match status" value="2"/>
</dbReference>
<dbReference type="HAMAP" id="MF_00825">
    <property type="entry name" value="3_HAO"/>
    <property type="match status" value="1"/>
</dbReference>
<dbReference type="CDD" id="cd02208">
    <property type="entry name" value="cupin_RmlC-like"/>
    <property type="match status" value="1"/>
</dbReference>
<dbReference type="PANTHER" id="PTHR15497:SF1">
    <property type="entry name" value="3-HYDROXYANTHRANILATE 3,4-DIOXYGENASE"/>
    <property type="match status" value="1"/>
</dbReference>
<dbReference type="GO" id="GO:0006569">
    <property type="term" value="P:L-tryptophan catabolic process"/>
    <property type="evidence" value="ECO:0007669"/>
    <property type="project" value="UniProtKB-UniRule"/>
</dbReference>
<evidence type="ECO:0000256" key="7">
    <source>
        <dbReference type="ARBA" id="ARBA00023004"/>
    </source>
</evidence>
<dbReference type="EC" id="1.13.11.6" evidence="8"/>
<dbReference type="Gene3D" id="2.60.120.10">
    <property type="entry name" value="Jelly Rolls"/>
    <property type="match status" value="2"/>
</dbReference>
<feature type="compositionally biased region" description="Low complexity" evidence="9">
    <location>
        <begin position="183"/>
        <end position="193"/>
    </location>
</feature>
<dbReference type="NCBIfam" id="TIGR03037">
    <property type="entry name" value="anthran_nbaC"/>
    <property type="match status" value="1"/>
</dbReference>
<dbReference type="InterPro" id="IPR011051">
    <property type="entry name" value="RmlC_Cupin_sf"/>
</dbReference>
<name>A0A0D2WIR1_CAPO3</name>
<dbReference type="GO" id="GO:0034354">
    <property type="term" value="P:'de novo' NAD+ biosynthetic process from L-tryptophan"/>
    <property type="evidence" value="ECO:0007669"/>
    <property type="project" value="UniProtKB-UniRule"/>
</dbReference>
<sequence>MSASILTQSHPAPVHLVRWVASIRDQLKPPVGNKLLNGDGCEFKVMVVAGPNTRTDYHLEDGEEWFYMVEGDMCLRVVDGGVFRDVVIREGESFMLPGNIPHSPQRLANTIGLVIERERDQTEIDHLRWYCPQCREIVHEGTFHCVDLGSQLKPVIEGYYASTESRTCSKCGTLDLHPSQRTPPAADPAGAAKKPGHNSINPDTHPNPFNLRQAIEAKGIAPGSSAFLYGPESQFHLKASRGPSTSVEFKAAANETWFYQLSGSCTVNVQVADKTESVQVDEGQCYLLPRGISHAVQRSADSLGLVLSRP</sequence>
<dbReference type="SUPFAM" id="SSF51182">
    <property type="entry name" value="RmlC-like cupins"/>
    <property type="match status" value="2"/>
</dbReference>
<comment type="function">
    <text evidence="2 8">Catalyzes the oxidative ring opening of 3-hydroxyanthranilate to 2-amino-3-carboxymuconate semialdehyde, which spontaneously cyclizes to quinolinate.</text>
</comment>
<keyword evidence="8" id="KW-0963">Cytoplasm</keyword>
<evidence type="ECO:0000256" key="3">
    <source>
        <dbReference type="ARBA" id="ARBA00022642"/>
    </source>
</evidence>
<keyword evidence="6 8" id="KW-0560">Oxidoreductase</keyword>
<dbReference type="GO" id="GO:0008198">
    <property type="term" value="F:ferrous iron binding"/>
    <property type="evidence" value="ECO:0007669"/>
    <property type="project" value="UniProtKB-UniRule"/>
</dbReference>
<keyword evidence="7" id="KW-0408">Iron</keyword>
<evidence type="ECO:0000256" key="9">
    <source>
        <dbReference type="SAM" id="MobiDB-lite"/>
    </source>
</evidence>